<keyword evidence="3" id="KW-1003">Cell membrane</keyword>
<feature type="domain" description="ABC transmembrane type-1" evidence="9">
    <location>
        <begin position="76"/>
        <end position="285"/>
    </location>
</feature>
<keyword evidence="6 8" id="KW-1133">Transmembrane helix</keyword>
<feature type="transmembrane region" description="Helical" evidence="8">
    <location>
        <begin position="409"/>
        <end position="431"/>
    </location>
</feature>
<comment type="caution">
    <text evidence="10">The sequence shown here is derived from an EMBL/GenBank/DDBJ whole genome shotgun (WGS) entry which is preliminary data.</text>
</comment>
<comment type="subcellular location">
    <subcellularLocation>
        <location evidence="1">Cell inner membrane</location>
        <topology evidence="1">Multi-pass membrane protein</topology>
    </subcellularLocation>
    <subcellularLocation>
        <location evidence="8">Cell membrane</location>
        <topology evidence="8">Multi-pass membrane protein</topology>
    </subcellularLocation>
</comment>
<evidence type="ECO:0000256" key="8">
    <source>
        <dbReference type="RuleBase" id="RU363032"/>
    </source>
</evidence>
<feature type="transmembrane region" description="Helical" evidence="8">
    <location>
        <begin position="216"/>
        <end position="245"/>
    </location>
</feature>
<gene>
    <name evidence="10" type="ORF">HYZ11_06930</name>
</gene>
<dbReference type="PANTHER" id="PTHR43357">
    <property type="entry name" value="INNER MEMBRANE ABC TRANSPORTER PERMEASE PROTEIN YDCV"/>
    <property type="match status" value="1"/>
</dbReference>
<feature type="transmembrane region" description="Helical" evidence="8">
    <location>
        <begin position="541"/>
        <end position="564"/>
    </location>
</feature>
<keyword evidence="7 8" id="KW-0472">Membrane</keyword>
<feature type="transmembrane region" description="Helical" evidence="8">
    <location>
        <begin position="316"/>
        <end position="336"/>
    </location>
</feature>
<evidence type="ECO:0000256" key="3">
    <source>
        <dbReference type="ARBA" id="ARBA00022475"/>
    </source>
</evidence>
<keyword evidence="4" id="KW-0997">Cell inner membrane</keyword>
<reference evidence="10" key="1">
    <citation type="submission" date="2020-07" db="EMBL/GenBank/DDBJ databases">
        <title>Huge and variable diversity of episymbiotic CPR bacteria and DPANN archaea in groundwater ecosystems.</title>
        <authorList>
            <person name="He C.Y."/>
            <person name="Keren R."/>
            <person name="Whittaker M."/>
            <person name="Farag I.F."/>
            <person name="Doudna J."/>
            <person name="Cate J.H.D."/>
            <person name="Banfield J.F."/>
        </authorList>
    </citation>
    <scope>NUCLEOTIDE SEQUENCE</scope>
    <source>
        <strain evidence="10">NC_groundwater_763_Ag_S-0.2um_68_21</strain>
    </source>
</reference>
<dbReference type="GO" id="GO:0005886">
    <property type="term" value="C:plasma membrane"/>
    <property type="evidence" value="ECO:0007669"/>
    <property type="project" value="UniProtKB-SubCell"/>
</dbReference>
<feature type="transmembrane region" description="Helical" evidence="8">
    <location>
        <begin position="265"/>
        <end position="285"/>
    </location>
</feature>
<evidence type="ECO:0000313" key="11">
    <source>
        <dbReference type="Proteomes" id="UP000782312"/>
    </source>
</evidence>
<evidence type="ECO:0000259" key="9">
    <source>
        <dbReference type="PROSITE" id="PS50928"/>
    </source>
</evidence>
<evidence type="ECO:0000256" key="2">
    <source>
        <dbReference type="ARBA" id="ARBA00022448"/>
    </source>
</evidence>
<keyword evidence="2 8" id="KW-0813">Transport</keyword>
<proteinExistence type="inferred from homology"/>
<feature type="transmembrane region" description="Helical" evidence="8">
    <location>
        <begin position="114"/>
        <end position="137"/>
    </location>
</feature>
<protein>
    <submittedName>
        <fullName evidence="10">Iron ABC transporter permease</fullName>
    </submittedName>
</protein>
<dbReference type="Proteomes" id="UP000782312">
    <property type="component" value="Unassembled WGS sequence"/>
</dbReference>
<evidence type="ECO:0000256" key="4">
    <source>
        <dbReference type="ARBA" id="ARBA00022519"/>
    </source>
</evidence>
<feature type="transmembrane region" description="Helical" evidence="8">
    <location>
        <begin position="23"/>
        <end position="45"/>
    </location>
</feature>
<evidence type="ECO:0000313" key="10">
    <source>
        <dbReference type="EMBL" id="MBI3127321.1"/>
    </source>
</evidence>
<dbReference type="PROSITE" id="PS50928">
    <property type="entry name" value="ABC_TM1"/>
    <property type="match status" value="2"/>
</dbReference>
<dbReference type="GO" id="GO:0055085">
    <property type="term" value="P:transmembrane transport"/>
    <property type="evidence" value="ECO:0007669"/>
    <property type="project" value="InterPro"/>
</dbReference>
<evidence type="ECO:0000256" key="7">
    <source>
        <dbReference type="ARBA" id="ARBA00023136"/>
    </source>
</evidence>
<evidence type="ECO:0000256" key="5">
    <source>
        <dbReference type="ARBA" id="ARBA00022692"/>
    </source>
</evidence>
<evidence type="ECO:0000256" key="6">
    <source>
        <dbReference type="ARBA" id="ARBA00022989"/>
    </source>
</evidence>
<dbReference type="Pfam" id="PF00528">
    <property type="entry name" value="BPD_transp_1"/>
    <property type="match status" value="2"/>
</dbReference>
<feature type="transmembrane region" description="Helical" evidence="8">
    <location>
        <begin position="487"/>
        <end position="509"/>
    </location>
</feature>
<name>A0A932HXD2_UNCTE</name>
<feature type="transmembrane region" description="Helical" evidence="8">
    <location>
        <begin position="437"/>
        <end position="457"/>
    </location>
</feature>
<dbReference type="EMBL" id="JACPUR010000017">
    <property type="protein sequence ID" value="MBI3127321.1"/>
    <property type="molecule type" value="Genomic_DNA"/>
</dbReference>
<dbReference type="PANTHER" id="PTHR43357:SF4">
    <property type="entry name" value="INNER MEMBRANE ABC TRANSPORTER PERMEASE PROTEIN YDCV"/>
    <property type="match status" value="1"/>
</dbReference>
<dbReference type="SUPFAM" id="SSF161098">
    <property type="entry name" value="MetI-like"/>
    <property type="match status" value="2"/>
</dbReference>
<feature type="transmembrane region" description="Helical" evidence="8">
    <location>
        <begin position="157"/>
        <end position="187"/>
    </location>
</feature>
<accession>A0A932HXD2</accession>
<comment type="similarity">
    <text evidence="8">Belongs to the binding-protein-dependent transport system permease family.</text>
</comment>
<dbReference type="InterPro" id="IPR000515">
    <property type="entry name" value="MetI-like"/>
</dbReference>
<dbReference type="CDD" id="cd06261">
    <property type="entry name" value="TM_PBP2"/>
    <property type="match status" value="2"/>
</dbReference>
<feature type="transmembrane region" description="Helical" evidence="8">
    <location>
        <begin position="377"/>
        <end position="397"/>
    </location>
</feature>
<dbReference type="Gene3D" id="1.10.3720.10">
    <property type="entry name" value="MetI-like"/>
    <property type="match status" value="2"/>
</dbReference>
<sequence length="574" mass="62397">MATVLSPATVVQKPFRRGFDYTTLFWIGTAVILAILILNPIFYLFKESFTAKGDEGGWTLMNYVEAFSNPLYYSPIVATLWISLSVGVLSLVIGASIAWCVSRTDIPMANMIRNLILASFVTPPFLGAIAWIFLAGPREGWLNDIFRAVTFAGDDSYLFNIFSLGGVIFAITLYTFPLVFIVVMAALNNISSDIEDAANIAGGGTFSTMVNITLPLVLPALFAGFIMAVLEAMILFGTPAILAIPARMHVMTTQLRAFMASEENLVGLAAAYSMPMLVVAVWLIYSRGRILGKRGFATVGGKGGQRRPQKLGAWRYPVLALCLIPLACAVVLPYVALLLTSFMRTLGGGLTWDNMTFANYVFIWNNDAVWGSIGNTIGLAVAAATAAAGLAGVIAYVSQRRIVWGHQYMSFLATLPIAIPGIVLAVGLFAAYTKQPFVLYGTLWIMFFAYLTKYLPLAFQTSNAALMSVHPELEECSRILGANRIQVFWDVTIPLFKVGLVASWILVFMPSLRELSASVLLWTTNTKVISVVIIDLYEENLLGAISALGVVLLLITLVAVLAGFRLAGRDFMKA</sequence>
<evidence type="ECO:0000256" key="1">
    <source>
        <dbReference type="ARBA" id="ARBA00004429"/>
    </source>
</evidence>
<feature type="transmembrane region" description="Helical" evidence="8">
    <location>
        <begin position="80"/>
        <end position="102"/>
    </location>
</feature>
<dbReference type="AlphaFoldDB" id="A0A932HXD2"/>
<keyword evidence="5 8" id="KW-0812">Transmembrane</keyword>
<organism evidence="10 11">
    <name type="scientific">Tectimicrobiota bacterium</name>
    <dbReference type="NCBI Taxonomy" id="2528274"/>
    <lineage>
        <taxon>Bacteria</taxon>
        <taxon>Pseudomonadati</taxon>
        <taxon>Nitrospinota/Tectimicrobiota group</taxon>
        <taxon>Candidatus Tectimicrobiota</taxon>
    </lineage>
</organism>
<feature type="domain" description="ABC transmembrane type-1" evidence="9">
    <location>
        <begin position="373"/>
        <end position="563"/>
    </location>
</feature>
<dbReference type="InterPro" id="IPR035906">
    <property type="entry name" value="MetI-like_sf"/>
</dbReference>